<dbReference type="InterPro" id="IPR027417">
    <property type="entry name" value="P-loop_NTPase"/>
</dbReference>
<dbReference type="CDD" id="cd00882">
    <property type="entry name" value="Ras_like_GTPase"/>
    <property type="match status" value="1"/>
</dbReference>
<name>A0A8H3DHL3_9AGAM</name>
<evidence type="ECO:0000313" key="5">
    <source>
        <dbReference type="Proteomes" id="UP000663853"/>
    </source>
</evidence>
<evidence type="ECO:0000256" key="2">
    <source>
        <dbReference type="SAM" id="Coils"/>
    </source>
</evidence>
<dbReference type="EMBL" id="CAJMXA010003936">
    <property type="protein sequence ID" value="CAE6527632.1"/>
    <property type="molecule type" value="Genomic_DNA"/>
</dbReference>
<comment type="caution">
    <text evidence="4">The sequence shown here is derived from an EMBL/GenBank/DDBJ whole genome shotgun (WGS) entry which is preliminary data.</text>
</comment>
<dbReference type="AlphaFoldDB" id="A0A8H3DHL3"/>
<feature type="coiled-coil region" evidence="2">
    <location>
        <begin position="420"/>
        <end position="471"/>
    </location>
</feature>
<accession>A0A8H3DHL3</accession>
<organism evidence="4 5">
    <name type="scientific">Rhizoctonia solani</name>
    <dbReference type="NCBI Taxonomy" id="456999"/>
    <lineage>
        <taxon>Eukaryota</taxon>
        <taxon>Fungi</taxon>
        <taxon>Dikarya</taxon>
        <taxon>Basidiomycota</taxon>
        <taxon>Agaricomycotina</taxon>
        <taxon>Agaricomycetes</taxon>
        <taxon>Cantharellales</taxon>
        <taxon>Ceratobasidiaceae</taxon>
        <taxon>Rhizoctonia</taxon>
    </lineage>
</organism>
<evidence type="ECO:0000256" key="1">
    <source>
        <dbReference type="ARBA" id="ARBA00022741"/>
    </source>
</evidence>
<evidence type="ECO:0000259" key="3">
    <source>
        <dbReference type="Pfam" id="PF04548"/>
    </source>
</evidence>
<proteinExistence type="predicted"/>
<dbReference type="Proteomes" id="UP000663853">
    <property type="component" value="Unassembled WGS sequence"/>
</dbReference>
<protein>
    <recommendedName>
        <fullName evidence="3">AIG1-type G domain-containing protein</fullName>
    </recommendedName>
</protein>
<keyword evidence="1" id="KW-0547">Nucleotide-binding</keyword>
<sequence length="554" mass="62207">MTVPSGLDMGYQSLLIDRSTTWEHVKSPIGRSKFHFPQKKNVLTVLLIGETGSGKTSFMSLLLNLFRGNGPFELRDKHSDDVQSGLDRTQSQTTEAKLYSLVTSEGVKVQILDTPGLADTRGIEEDKKHKERICHAIQDLITVIDGVMIITNGRVERLTAATDYTLNILATLFPRSIVDNIGIIFTNTDASGASLNFQMQSLPPKLQKAEHWCIDNPLSLYKNYQALKSKNRFLPGQESKLKRNLKYGYEDTVETLDRWLGWLDDQKAVPTSAIIDLYQRSARIESRLFMTITSISNLSKLGTQLLDISSNLQTAGKDKEALANLQQNQSPKEWVIQETKSHNTICTAADCHSNCHTECSLELGDPATIGGFCRAFKTLGIPNKWLPFWSDTGVKCAEPKCGHKARFHRNYQKVHKQIDNESYKKLASDLKDAMTEEERLESTKTRVEQEIEQVKQEIQQSKLLIPRLVQELNNLSLSPNYAGYISSALEILRMRREQLLERDHPGNELKVIDDGIGAFEAQLELIRGKVGGRIVETSEIESGELSGDQVKSEA</sequence>
<dbReference type="GO" id="GO:0005525">
    <property type="term" value="F:GTP binding"/>
    <property type="evidence" value="ECO:0007669"/>
    <property type="project" value="InterPro"/>
</dbReference>
<dbReference type="PANTHER" id="PTHR32046:SF12">
    <property type="entry name" value="AIG1-TYPE G DOMAIN-CONTAINING PROTEIN"/>
    <property type="match status" value="1"/>
</dbReference>
<evidence type="ECO:0000313" key="4">
    <source>
        <dbReference type="EMBL" id="CAE6527632.1"/>
    </source>
</evidence>
<feature type="domain" description="AIG1-type G" evidence="3">
    <location>
        <begin position="43"/>
        <end position="195"/>
    </location>
</feature>
<keyword evidence="2" id="KW-0175">Coiled coil</keyword>
<gene>
    <name evidence="4" type="ORF">RDB_LOCUS162872</name>
</gene>
<reference evidence="4" key="1">
    <citation type="submission" date="2021-01" db="EMBL/GenBank/DDBJ databases">
        <authorList>
            <person name="Kaushik A."/>
        </authorList>
    </citation>
    <scope>NUCLEOTIDE SEQUENCE</scope>
    <source>
        <strain evidence="4">AG6-10EEA</strain>
    </source>
</reference>
<dbReference type="PANTHER" id="PTHR32046">
    <property type="entry name" value="G DOMAIN-CONTAINING PROTEIN"/>
    <property type="match status" value="1"/>
</dbReference>
<dbReference type="Pfam" id="PF04548">
    <property type="entry name" value="AIG1"/>
    <property type="match status" value="1"/>
</dbReference>
<dbReference type="InterPro" id="IPR006703">
    <property type="entry name" value="G_AIG1"/>
</dbReference>
<dbReference type="SUPFAM" id="SSF52540">
    <property type="entry name" value="P-loop containing nucleoside triphosphate hydrolases"/>
    <property type="match status" value="1"/>
</dbReference>
<dbReference type="Gene3D" id="3.40.50.300">
    <property type="entry name" value="P-loop containing nucleotide triphosphate hydrolases"/>
    <property type="match status" value="1"/>
</dbReference>